<comment type="caution">
    <text evidence="1">The sequence shown here is derived from an EMBL/GenBank/DDBJ whole genome shotgun (WGS) entry which is preliminary data.</text>
</comment>
<dbReference type="AlphaFoldDB" id="A0A5B7IAV8"/>
<accession>A0A5B7IAV8</accession>
<keyword evidence="2" id="KW-1185">Reference proteome</keyword>
<dbReference type="Proteomes" id="UP000324222">
    <property type="component" value="Unassembled WGS sequence"/>
</dbReference>
<keyword evidence="1" id="KW-0808">Transferase</keyword>
<evidence type="ECO:0000313" key="2">
    <source>
        <dbReference type="Proteomes" id="UP000324222"/>
    </source>
</evidence>
<evidence type="ECO:0000313" key="1">
    <source>
        <dbReference type="EMBL" id="MPC79036.1"/>
    </source>
</evidence>
<dbReference type="GO" id="GO:0016740">
    <property type="term" value="F:transferase activity"/>
    <property type="evidence" value="ECO:0007669"/>
    <property type="project" value="UniProtKB-KW"/>
</dbReference>
<gene>
    <name evidence="1" type="primary">PIGN_0</name>
    <name evidence="1" type="ORF">E2C01_073547</name>
</gene>
<dbReference type="OrthoDB" id="2748310at2759"/>
<dbReference type="EMBL" id="VSRR010050058">
    <property type="protein sequence ID" value="MPC79036.1"/>
    <property type="molecule type" value="Genomic_DNA"/>
</dbReference>
<organism evidence="1 2">
    <name type="scientific">Portunus trituberculatus</name>
    <name type="common">Swimming crab</name>
    <name type="synonym">Neptunus trituberculatus</name>
    <dbReference type="NCBI Taxonomy" id="210409"/>
    <lineage>
        <taxon>Eukaryota</taxon>
        <taxon>Metazoa</taxon>
        <taxon>Ecdysozoa</taxon>
        <taxon>Arthropoda</taxon>
        <taxon>Crustacea</taxon>
        <taxon>Multicrustacea</taxon>
        <taxon>Malacostraca</taxon>
        <taxon>Eumalacostraca</taxon>
        <taxon>Eucarida</taxon>
        <taxon>Decapoda</taxon>
        <taxon>Pleocyemata</taxon>
        <taxon>Brachyura</taxon>
        <taxon>Eubrachyura</taxon>
        <taxon>Portunoidea</taxon>
        <taxon>Portunidae</taxon>
        <taxon>Portuninae</taxon>
        <taxon>Portunus</taxon>
    </lineage>
</organism>
<sequence length="63" mass="6777">MTPQSHSLPPAARRVVLLVADGLRADVFFDNSNNTTRAPYLSLSVSYTDSQSLVGASQKLSPQ</sequence>
<reference evidence="1 2" key="1">
    <citation type="submission" date="2019-05" db="EMBL/GenBank/DDBJ databases">
        <title>Another draft genome of Portunus trituberculatus and its Hox gene families provides insights of decapod evolution.</title>
        <authorList>
            <person name="Jeong J.-H."/>
            <person name="Song I."/>
            <person name="Kim S."/>
            <person name="Choi T."/>
            <person name="Kim D."/>
            <person name="Ryu S."/>
            <person name="Kim W."/>
        </authorList>
    </citation>
    <scope>NUCLEOTIDE SEQUENCE [LARGE SCALE GENOMIC DNA]</scope>
    <source>
        <tissue evidence="1">Muscle</tissue>
    </source>
</reference>
<proteinExistence type="predicted"/>
<name>A0A5B7IAV8_PORTR</name>
<protein>
    <submittedName>
        <fullName evidence="1">GPI ethanolamine phosphate transferase 1</fullName>
    </submittedName>
</protein>